<sequence>MYGNSVVMPNEEARCSLVWNMSELHITLSKFQLVLLNL</sequence>
<dbReference type="AlphaFoldDB" id="A0A0B0PRP5"/>
<protein>
    <submittedName>
        <fullName evidence="1">Uncharacterized protein</fullName>
    </submittedName>
</protein>
<dbReference type="EMBL" id="KN434991">
    <property type="protein sequence ID" value="KHG26076.1"/>
    <property type="molecule type" value="Genomic_DNA"/>
</dbReference>
<dbReference type="Proteomes" id="UP000032142">
    <property type="component" value="Unassembled WGS sequence"/>
</dbReference>
<name>A0A0B0PRP5_GOSAR</name>
<gene>
    <name evidence="1" type="ORF">F383_32797</name>
</gene>
<reference evidence="2" key="1">
    <citation type="submission" date="2014-09" db="EMBL/GenBank/DDBJ databases">
        <authorList>
            <person name="Mudge J."/>
            <person name="Ramaraj T."/>
            <person name="Lindquist I.E."/>
            <person name="Bharti A.K."/>
            <person name="Sundararajan A."/>
            <person name="Cameron C.T."/>
            <person name="Woodward J.E."/>
            <person name="May G.D."/>
            <person name="Brubaker C."/>
            <person name="Broadhvest J."/>
            <person name="Wilkins T.A."/>
        </authorList>
    </citation>
    <scope>NUCLEOTIDE SEQUENCE</scope>
    <source>
        <strain evidence="2">cv. AKA8401</strain>
    </source>
</reference>
<accession>A0A0B0PRP5</accession>
<evidence type="ECO:0000313" key="1">
    <source>
        <dbReference type="EMBL" id="KHG26076.1"/>
    </source>
</evidence>
<proteinExistence type="predicted"/>
<organism evidence="1 2">
    <name type="scientific">Gossypium arboreum</name>
    <name type="common">Tree cotton</name>
    <name type="synonym">Gossypium nanking</name>
    <dbReference type="NCBI Taxonomy" id="29729"/>
    <lineage>
        <taxon>Eukaryota</taxon>
        <taxon>Viridiplantae</taxon>
        <taxon>Streptophyta</taxon>
        <taxon>Embryophyta</taxon>
        <taxon>Tracheophyta</taxon>
        <taxon>Spermatophyta</taxon>
        <taxon>Magnoliopsida</taxon>
        <taxon>eudicotyledons</taxon>
        <taxon>Gunneridae</taxon>
        <taxon>Pentapetalae</taxon>
        <taxon>rosids</taxon>
        <taxon>malvids</taxon>
        <taxon>Malvales</taxon>
        <taxon>Malvaceae</taxon>
        <taxon>Malvoideae</taxon>
        <taxon>Gossypium</taxon>
    </lineage>
</organism>
<keyword evidence="2" id="KW-1185">Reference proteome</keyword>
<evidence type="ECO:0000313" key="2">
    <source>
        <dbReference type="Proteomes" id="UP000032142"/>
    </source>
</evidence>